<reference evidence="1 2" key="1">
    <citation type="journal article" date="2013" name="Genome Biol. Evol.">
        <title>Genomes of Stigonematalean cyanobacteria (subsection V) and the evolution of oxygenic photosynthesis from prokaryotes to plastids.</title>
        <authorList>
            <person name="Dagan T."/>
            <person name="Roettger M."/>
            <person name="Stucken K."/>
            <person name="Landan G."/>
            <person name="Koch R."/>
            <person name="Major P."/>
            <person name="Gould S.B."/>
            <person name="Goremykin V.V."/>
            <person name="Rippka R."/>
            <person name="Tandeau de Marsac N."/>
            <person name="Gugger M."/>
            <person name="Lockhart P.J."/>
            <person name="Allen J.F."/>
            <person name="Brune I."/>
            <person name="Maus I."/>
            <person name="Puhler A."/>
            <person name="Martin W.F."/>
        </authorList>
    </citation>
    <scope>NUCLEOTIDE SEQUENCE [LARGE SCALE GENOMIC DNA]</scope>
    <source>
        <strain evidence="1 2">PCC 7110</strain>
    </source>
</reference>
<sequence length="95" mass="10788">METMKLRSHIGADGILQIQTPTDLKDTLVEVVVVQPLPENEVAVSKEPQARYNAWGKPTTKKSISNAITSLRQLQREVALDKTSIRSMIEERRRF</sequence>
<dbReference type="EMBL" id="ANNX02000051">
    <property type="protein sequence ID" value="KYC35770.1"/>
    <property type="molecule type" value="Genomic_DNA"/>
</dbReference>
<dbReference type="Proteomes" id="UP000076925">
    <property type="component" value="Unassembled WGS sequence"/>
</dbReference>
<organism evidence="1 2">
    <name type="scientific">Scytonema hofmannii PCC 7110</name>
    <dbReference type="NCBI Taxonomy" id="128403"/>
    <lineage>
        <taxon>Bacteria</taxon>
        <taxon>Bacillati</taxon>
        <taxon>Cyanobacteriota</taxon>
        <taxon>Cyanophyceae</taxon>
        <taxon>Nostocales</taxon>
        <taxon>Scytonemataceae</taxon>
        <taxon>Scytonema</taxon>
    </lineage>
</organism>
<gene>
    <name evidence="1" type="ORF">WA1_06360</name>
</gene>
<name>A0A139WTM2_9CYAN</name>
<accession>A0A139WTM2</accession>
<protein>
    <submittedName>
        <fullName evidence="1">Uncharacterized protein</fullName>
    </submittedName>
</protein>
<proteinExistence type="predicted"/>
<evidence type="ECO:0000313" key="2">
    <source>
        <dbReference type="Proteomes" id="UP000076925"/>
    </source>
</evidence>
<evidence type="ECO:0000313" key="1">
    <source>
        <dbReference type="EMBL" id="KYC35770.1"/>
    </source>
</evidence>
<keyword evidence="2" id="KW-1185">Reference proteome</keyword>
<comment type="caution">
    <text evidence="1">The sequence shown here is derived from an EMBL/GenBank/DDBJ whole genome shotgun (WGS) entry which is preliminary data.</text>
</comment>
<dbReference type="AlphaFoldDB" id="A0A139WTM2"/>
<dbReference type="OrthoDB" id="26670at2"/>
<dbReference type="STRING" id="128403.WA1_06360"/>